<feature type="compositionally biased region" description="Basic and acidic residues" evidence="1">
    <location>
        <begin position="45"/>
        <end position="54"/>
    </location>
</feature>
<comment type="caution">
    <text evidence="2">The sequence shown here is derived from an EMBL/GenBank/DDBJ whole genome shotgun (WGS) entry which is preliminary data.</text>
</comment>
<feature type="compositionally biased region" description="Low complexity" evidence="1">
    <location>
        <begin position="25"/>
        <end position="37"/>
    </location>
</feature>
<dbReference type="EMBL" id="JAAAID010001613">
    <property type="protein sequence ID" value="KAG0009349.1"/>
    <property type="molecule type" value="Genomic_DNA"/>
</dbReference>
<organism evidence="2 3">
    <name type="scientific">Entomortierella chlamydospora</name>
    <dbReference type="NCBI Taxonomy" id="101097"/>
    <lineage>
        <taxon>Eukaryota</taxon>
        <taxon>Fungi</taxon>
        <taxon>Fungi incertae sedis</taxon>
        <taxon>Mucoromycota</taxon>
        <taxon>Mortierellomycotina</taxon>
        <taxon>Mortierellomycetes</taxon>
        <taxon>Mortierellales</taxon>
        <taxon>Mortierellaceae</taxon>
        <taxon>Entomortierella</taxon>
    </lineage>
</organism>
<dbReference type="AlphaFoldDB" id="A0A9P6MPM3"/>
<gene>
    <name evidence="2" type="ORF">BGZ80_002480</name>
</gene>
<proteinExistence type="predicted"/>
<evidence type="ECO:0000256" key="1">
    <source>
        <dbReference type="SAM" id="MobiDB-lite"/>
    </source>
</evidence>
<dbReference type="Proteomes" id="UP000703661">
    <property type="component" value="Unassembled WGS sequence"/>
</dbReference>
<name>A0A9P6MPM3_9FUNG</name>
<reference evidence="2" key="1">
    <citation type="journal article" date="2020" name="Fungal Divers.">
        <title>Resolving the Mortierellaceae phylogeny through synthesis of multi-gene phylogenetics and phylogenomics.</title>
        <authorList>
            <person name="Vandepol N."/>
            <person name="Liber J."/>
            <person name="Desiro A."/>
            <person name="Na H."/>
            <person name="Kennedy M."/>
            <person name="Barry K."/>
            <person name="Grigoriev I.V."/>
            <person name="Miller A.N."/>
            <person name="O'Donnell K."/>
            <person name="Stajich J.E."/>
            <person name="Bonito G."/>
        </authorList>
    </citation>
    <scope>NUCLEOTIDE SEQUENCE</scope>
    <source>
        <strain evidence="2">NRRL 2769</strain>
    </source>
</reference>
<sequence length="54" mass="6026">MSMASSLRPPQAGKAYSGIVNTRPSDQMSDVSSSFSESARHRQSKKDEQIRRKI</sequence>
<protein>
    <submittedName>
        <fullName evidence="2">Uncharacterized protein</fullName>
    </submittedName>
</protein>
<accession>A0A9P6MPM3</accession>
<keyword evidence="3" id="KW-1185">Reference proteome</keyword>
<feature type="region of interest" description="Disordered" evidence="1">
    <location>
        <begin position="1"/>
        <end position="54"/>
    </location>
</feature>
<evidence type="ECO:0000313" key="3">
    <source>
        <dbReference type="Proteomes" id="UP000703661"/>
    </source>
</evidence>
<evidence type="ECO:0000313" key="2">
    <source>
        <dbReference type="EMBL" id="KAG0009349.1"/>
    </source>
</evidence>